<keyword evidence="1" id="KW-1133">Transmembrane helix</keyword>
<keyword evidence="3" id="KW-1185">Reference proteome</keyword>
<dbReference type="InterPro" id="IPR020372">
    <property type="entry name" value="Competence_ComGG"/>
</dbReference>
<keyword evidence="1" id="KW-0472">Membrane</keyword>
<dbReference type="RefSeq" id="WP_182501561.1">
    <property type="nucleotide sequence ID" value="NZ_JACJHX010000002.1"/>
</dbReference>
<evidence type="ECO:0000256" key="1">
    <source>
        <dbReference type="SAM" id="Phobius"/>
    </source>
</evidence>
<organism evidence="2 3">
    <name type="scientific">Peribacillus huizhouensis</name>
    <dbReference type="NCBI Taxonomy" id="1501239"/>
    <lineage>
        <taxon>Bacteria</taxon>
        <taxon>Bacillati</taxon>
        <taxon>Bacillota</taxon>
        <taxon>Bacilli</taxon>
        <taxon>Bacillales</taxon>
        <taxon>Bacillaceae</taxon>
        <taxon>Peribacillus</taxon>
    </lineage>
</organism>
<protein>
    <recommendedName>
        <fullName evidence="4">DUF3221 domain-containing protein</fullName>
    </recommendedName>
</protein>
<feature type="transmembrane region" description="Helical" evidence="1">
    <location>
        <begin position="6"/>
        <end position="28"/>
    </location>
</feature>
<evidence type="ECO:0000313" key="2">
    <source>
        <dbReference type="EMBL" id="MBA9025406.1"/>
    </source>
</evidence>
<evidence type="ECO:0000313" key="3">
    <source>
        <dbReference type="Proteomes" id="UP000626697"/>
    </source>
</evidence>
<evidence type="ECO:0008006" key="4">
    <source>
        <dbReference type="Google" id="ProtNLM"/>
    </source>
</evidence>
<dbReference type="Pfam" id="PF14173">
    <property type="entry name" value="ComGG"/>
    <property type="match status" value="1"/>
</dbReference>
<gene>
    <name evidence="2" type="ORF">HNP81_000689</name>
</gene>
<dbReference type="Proteomes" id="UP000626697">
    <property type="component" value="Unassembled WGS sequence"/>
</dbReference>
<proteinExistence type="predicted"/>
<comment type="caution">
    <text evidence="2">The sequence shown here is derived from an EMBL/GenBank/DDBJ whole genome shotgun (WGS) entry which is preliminary data.</text>
</comment>
<accession>A0ABR6CKG0</accession>
<name>A0ABR6CKG0_9BACI</name>
<sequence>MFKNEKGAVLPVTLVVATVLIVFTFYGVEKFKIEKMFYKDVENGLVLDHLLLLAIHEVPSLVVDDHMDEGVLHYLNGTVEYVVISREERYLSIKLSVLTTQDLIRKVTILYDKQEAKILEWVEVFT</sequence>
<reference evidence="2 3" key="1">
    <citation type="submission" date="2020-08" db="EMBL/GenBank/DDBJ databases">
        <title>Genomic Encyclopedia of Type Strains, Phase IV (KMG-IV): sequencing the most valuable type-strain genomes for metagenomic binning, comparative biology and taxonomic classification.</title>
        <authorList>
            <person name="Goeker M."/>
        </authorList>
    </citation>
    <scope>NUCLEOTIDE SEQUENCE [LARGE SCALE GENOMIC DNA]</scope>
    <source>
        <strain evidence="2 3">DSM 105481</strain>
    </source>
</reference>
<dbReference type="EMBL" id="JACJHX010000002">
    <property type="protein sequence ID" value="MBA9025406.1"/>
    <property type="molecule type" value="Genomic_DNA"/>
</dbReference>
<keyword evidence="1" id="KW-0812">Transmembrane</keyword>